<feature type="transmembrane region" description="Helical" evidence="1">
    <location>
        <begin position="62"/>
        <end position="80"/>
    </location>
</feature>
<evidence type="ECO:0000256" key="1">
    <source>
        <dbReference type="SAM" id="Phobius"/>
    </source>
</evidence>
<name>A0A1G9S7N8_9BACI</name>
<reference evidence="3" key="1">
    <citation type="submission" date="2016-10" db="EMBL/GenBank/DDBJ databases">
        <authorList>
            <person name="Varghese N."/>
            <person name="Submissions S."/>
        </authorList>
    </citation>
    <scope>NUCLEOTIDE SEQUENCE [LARGE SCALE GENOMIC DNA]</scope>
    <source>
        <strain evidence="3">CGMCC 1.6199</strain>
    </source>
</reference>
<gene>
    <name evidence="2" type="ORF">SAMN05216244_2321</name>
</gene>
<protein>
    <submittedName>
        <fullName evidence="2">Uncharacterized protein</fullName>
    </submittedName>
</protein>
<proteinExistence type="predicted"/>
<dbReference type="Proteomes" id="UP000182347">
    <property type="component" value="Unassembled WGS sequence"/>
</dbReference>
<keyword evidence="1" id="KW-0812">Transmembrane</keyword>
<dbReference type="AlphaFoldDB" id="A0A1G9S7N8"/>
<keyword evidence="1" id="KW-0472">Membrane</keyword>
<evidence type="ECO:0000313" key="3">
    <source>
        <dbReference type="Proteomes" id="UP000182347"/>
    </source>
</evidence>
<dbReference type="EMBL" id="FNHF01000002">
    <property type="protein sequence ID" value="SDM31442.1"/>
    <property type="molecule type" value="Genomic_DNA"/>
</dbReference>
<keyword evidence="3" id="KW-1185">Reference proteome</keyword>
<accession>A0A1G9S7N8</accession>
<organism evidence="2 3">
    <name type="scientific">Sediminibacillus halophilus</name>
    <dbReference type="NCBI Taxonomy" id="482461"/>
    <lineage>
        <taxon>Bacteria</taxon>
        <taxon>Bacillati</taxon>
        <taxon>Bacillota</taxon>
        <taxon>Bacilli</taxon>
        <taxon>Bacillales</taxon>
        <taxon>Bacillaceae</taxon>
        <taxon>Sediminibacillus</taxon>
    </lineage>
</organism>
<sequence length="83" mass="9358">MKYNRITVILGIISIILAYFPIYSRILTLAGVFVGIIGIILSSKLPKKLEKNNVKYFRVSKGICYFGTFASLLMFLYVNTTVS</sequence>
<keyword evidence="1" id="KW-1133">Transmembrane helix</keyword>
<feature type="transmembrane region" description="Helical" evidence="1">
    <location>
        <begin position="12"/>
        <end position="41"/>
    </location>
</feature>
<evidence type="ECO:0000313" key="2">
    <source>
        <dbReference type="EMBL" id="SDM31442.1"/>
    </source>
</evidence>